<dbReference type="Pfam" id="PF00593">
    <property type="entry name" value="TonB_dep_Rec_b-barrel"/>
    <property type="match status" value="1"/>
</dbReference>
<comment type="similarity">
    <text evidence="4">Belongs to the TonB-dependent receptor family.</text>
</comment>
<dbReference type="AlphaFoldDB" id="A0A918P930"/>
<dbReference type="RefSeq" id="WP_189619444.1">
    <property type="nucleotide sequence ID" value="NZ_BMZA01000001.1"/>
</dbReference>
<evidence type="ECO:0000256" key="6">
    <source>
        <dbReference type="SAM" id="SignalP"/>
    </source>
</evidence>
<comment type="subcellular location">
    <subcellularLocation>
        <location evidence="1 4">Cell outer membrane</location>
    </subcellularLocation>
</comment>
<evidence type="ECO:0000313" key="10">
    <source>
        <dbReference type="Proteomes" id="UP000648075"/>
    </source>
</evidence>
<evidence type="ECO:0000256" key="2">
    <source>
        <dbReference type="ARBA" id="ARBA00023136"/>
    </source>
</evidence>
<keyword evidence="9" id="KW-0675">Receptor</keyword>
<dbReference type="InterPro" id="IPR012910">
    <property type="entry name" value="Plug_dom"/>
</dbReference>
<feature type="compositionally biased region" description="Low complexity" evidence="5">
    <location>
        <begin position="40"/>
        <end position="59"/>
    </location>
</feature>
<reference evidence="9" key="2">
    <citation type="submission" date="2020-09" db="EMBL/GenBank/DDBJ databases">
        <authorList>
            <person name="Sun Q."/>
            <person name="Kim S."/>
        </authorList>
    </citation>
    <scope>NUCLEOTIDE SEQUENCE</scope>
    <source>
        <strain evidence="9">KCTC 32255</strain>
    </source>
</reference>
<organism evidence="9 10">
    <name type="scientific">Novosphingobium colocasiae</name>
    <dbReference type="NCBI Taxonomy" id="1256513"/>
    <lineage>
        <taxon>Bacteria</taxon>
        <taxon>Pseudomonadati</taxon>
        <taxon>Pseudomonadota</taxon>
        <taxon>Alphaproteobacteria</taxon>
        <taxon>Sphingomonadales</taxon>
        <taxon>Sphingomonadaceae</taxon>
        <taxon>Novosphingobium</taxon>
    </lineage>
</organism>
<keyword evidence="3" id="KW-0998">Cell outer membrane</keyword>
<dbReference type="InterPro" id="IPR000531">
    <property type="entry name" value="Beta-barrel_TonB"/>
</dbReference>
<dbReference type="Gene3D" id="2.40.170.20">
    <property type="entry name" value="TonB-dependent receptor, beta-barrel domain"/>
    <property type="match status" value="1"/>
</dbReference>
<name>A0A918P930_9SPHN</name>
<accession>A0A918P930</accession>
<dbReference type="Gene3D" id="2.170.130.10">
    <property type="entry name" value="TonB-dependent receptor, plug domain"/>
    <property type="match status" value="1"/>
</dbReference>
<dbReference type="Proteomes" id="UP000648075">
    <property type="component" value="Unassembled WGS sequence"/>
</dbReference>
<dbReference type="InterPro" id="IPR037066">
    <property type="entry name" value="Plug_dom_sf"/>
</dbReference>
<dbReference type="InterPro" id="IPR036942">
    <property type="entry name" value="Beta-barrel_TonB_sf"/>
</dbReference>
<dbReference type="SUPFAM" id="SSF56935">
    <property type="entry name" value="Porins"/>
    <property type="match status" value="1"/>
</dbReference>
<keyword evidence="2 4" id="KW-0472">Membrane</keyword>
<feature type="signal peptide" evidence="6">
    <location>
        <begin position="1"/>
        <end position="25"/>
    </location>
</feature>
<keyword evidence="4" id="KW-0798">TonB box</keyword>
<gene>
    <name evidence="9" type="ORF">GCM10011614_04440</name>
</gene>
<evidence type="ECO:0000256" key="3">
    <source>
        <dbReference type="ARBA" id="ARBA00023237"/>
    </source>
</evidence>
<proteinExistence type="inferred from homology"/>
<evidence type="ECO:0000259" key="8">
    <source>
        <dbReference type="Pfam" id="PF07715"/>
    </source>
</evidence>
<evidence type="ECO:0000256" key="1">
    <source>
        <dbReference type="ARBA" id="ARBA00004442"/>
    </source>
</evidence>
<reference evidence="9" key="1">
    <citation type="journal article" date="2014" name="Int. J. Syst. Evol. Microbiol.">
        <title>Complete genome sequence of Corynebacterium casei LMG S-19264T (=DSM 44701T), isolated from a smear-ripened cheese.</title>
        <authorList>
            <consortium name="US DOE Joint Genome Institute (JGI-PGF)"/>
            <person name="Walter F."/>
            <person name="Albersmeier A."/>
            <person name="Kalinowski J."/>
            <person name="Ruckert C."/>
        </authorList>
    </citation>
    <scope>NUCLEOTIDE SEQUENCE</scope>
    <source>
        <strain evidence="9">KCTC 32255</strain>
    </source>
</reference>
<evidence type="ECO:0000313" key="9">
    <source>
        <dbReference type="EMBL" id="GGY92732.1"/>
    </source>
</evidence>
<keyword evidence="6" id="KW-0732">Signal</keyword>
<protein>
    <submittedName>
        <fullName evidence="9">TonB-dependent receptor</fullName>
    </submittedName>
</protein>
<feature type="domain" description="TonB-dependent receptor-like beta-barrel" evidence="7">
    <location>
        <begin position="407"/>
        <end position="865"/>
    </location>
</feature>
<sequence>MTTPRFASLLLLSTALVAVPALAHAQDAQDAQPVSTQPDPAVETPVEPEQAAPEEQAPEVSIPGGAIIVTGRRNANIQRVSPQVVTVLGTEEIARTGEGDIAGALGRVTGLSVVGNGYVYVRGLGDRYSLALLNGSPLPSPEPLKRVVPLDLFPTSIIASSLVQKSYSANFPGEFGGGVINLTTKAVPKESYLSIGGGVSGNTETTNKLGYTYYGAGSDWTGFDDGTRDMPKALTDFIASGATTSGSSDAALAAGGALITGNNALVQRWKHLPANFSGSIDGGTAIDVGSDRLGILFSAGYSNKWTSRDVINQRTGGLDANQLDSDFRSVNTDNQIVVNGLLGLGYEFGDNTIRWTNVYIRDTVKHTKLGLGYKNNNNVAQYLDQSTAWYERQLIDTQLVAELKPLDDTTLDLRAGYANSQREAPFEIDIESVKSNTGPLGGYFINALNGGNGGDATIAFSDLNEDLWSAGFDVSHRFSNSTSFTFGYAFQHSKRTSARRFFRYRASGSSTFVNAFGLWRPDLLLSHNVLVDLPASGSGIDYAVSFAEEDGAGAIFNASFLNHGVYGKIDSDLTDALKLDLGVRWESGKMQTSVVPVPGFSSNPTPTEIDKAYVLPSATVTWELEPSMQLRASASQTLARPQFRELQYQLFFDPDSNRTYRGNPYLKDSKITNAEARFEWYMSAKNKISVGGFWKKLKNPIETYMDTDFVINYANAPEATLYGAELELQKYFDAFGTRQFLVSANYTWSKSKLKVSDGDTVKIASDPNVAYAASIYFRNGAPLTGQSEHIANAQIGLEDTDSLSQQTFLINFASKRSISRGVYDNGQGTQGDVIENPGFTIDFVARQGLKLAGLPVELKFEARNLTNRKHFEYQDLPNGRIQTNTYRVGRAFALSASVDF</sequence>
<evidence type="ECO:0000256" key="5">
    <source>
        <dbReference type="SAM" id="MobiDB-lite"/>
    </source>
</evidence>
<feature type="domain" description="TonB-dependent receptor plug" evidence="8">
    <location>
        <begin position="80"/>
        <end position="179"/>
    </location>
</feature>
<dbReference type="EMBL" id="BMZA01000001">
    <property type="protein sequence ID" value="GGY92732.1"/>
    <property type="molecule type" value="Genomic_DNA"/>
</dbReference>
<dbReference type="PANTHER" id="PTHR40980:SF5">
    <property type="entry name" value="TONB-DEPENDENT RECEPTOR"/>
    <property type="match status" value="1"/>
</dbReference>
<keyword evidence="10" id="KW-1185">Reference proteome</keyword>
<evidence type="ECO:0000256" key="4">
    <source>
        <dbReference type="RuleBase" id="RU003357"/>
    </source>
</evidence>
<evidence type="ECO:0000259" key="7">
    <source>
        <dbReference type="Pfam" id="PF00593"/>
    </source>
</evidence>
<feature type="chain" id="PRO_5036721728" evidence="6">
    <location>
        <begin position="26"/>
        <end position="900"/>
    </location>
</feature>
<dbReference type="PANTHER" id="PTHR40980">
    <property type="entry name" value="PLUG DOMAIN-CONTAINING PROTEIN"/>
    <property type="match status" value="1"/>
</dbReference>
<feature type="region of interest" description="Disordered" evidence="5">
    <location>
        <begin position="28"/>
        <end position="59"/>
    </location>
</feature>
<dbReference type="GO" id="GO:0009279">
    <property type="term" value="C:cell outer membrane"/>
    <property type="evidence" value="ECO:0007669"/>
    <property type="project" value="UniProtKB-SubCell"/>
</dbReference>
<comment type="caution">
    <text evidence="9">The sequence shown here is derived from an EMBL/GenBank/DDBJ whole genome shotgun (WGS) entry which is preliminary data.</text>
</comment>
<dbReference type="Pfam" id="PF07715">
    <property type="entry name" value="Plug"/>
    <property type="match status" value="1"/>
</dbReference>